<comment type="similarity">
    <text evidence="2">Belongs to the peptidase M20A family. ArgE subfamily.</text>
</comment>
<dbReference type="GO" id="GO:0006526">
    <property type="term" value="P:L-arginine biosynthetic process"/>
    <property type="evidence" value="ECO:0007669"/>
    <property type="project" value="UniProtKB-KW"/>
</dbReference>
<dbReference type="InterPro" id="IPR001261">
    <property type="entry name" value="ArgE/DapE_CS"/>
</dbReference>
<evidence type="ECO:0000256" key="2">
    <source>
        <dbReference type="ARBA" id="ARBA00005691"/>
    </source>
</evidence>
<dbReference type="EMBL" id="WIVE01000103">
    <property type="protein sequence ID" value="MQX38456.1"/>
    <property type="molecule type" value="Genomic_DNA"/>
</dbReference>
<dbReference type="GO" id="GO:0046872">
    <property type="term" value="F:metal ion binding"/>
    <property type="evidence" value="ECO:0007669"/>
    <property type="project" value="UniProtKB-KW"/>
</dbReference>
<evidence type="ECO:0000256" key="5">
    <source>
        <dbReference type="ARBA" id="ARBA00022605"/>
    </source>
</evidence>
<reference evidence="11 12" key="1">
    <citation type="submission" date="2019-10" db="EMBL/GenBank/DDBJ databases">
        <title>Draft whole-genome sequence of the purple nonsulfur photosynthetic bacterium Roseospira navarrensis DSM 15114.</title>
        <authorList>
            <person name="Kyndt J.A."/>
            <person name="Meyer T.E."/>
        </authorList>
    </citation>
    <scope>NUCLEOTIDE SEQUENCE [LARGE SCALE GENOMIC DNA]</scope>
    <source>
        <strain evidence="11 12">DSM 15114</strain>
    </source>
</reference>
<dbReference type="Proteomes" id="UP000434582">
    <property type="component" value="Unassembled WGS sequence"/>
</dbReference>
<dbReference type="GO" id="GO:0008777">
    <property type="term" value="F:acetylornithine deacetylase activity"/>
    <property type="evidence" value="ECO:0007669"/>
    <property type="project" value="UniProtKB-EC"/>
</dbReference>
<dbReference type="InterPro" id="IPR036264">
    <property type="entry name" value="Bact_exopeptidase_dim_dom"/>
</dbReference>
<dbReference type="SUPFAM" id="SSF53187">
    <property type="entry name" value="Zn-dependent exopeptidases"/>
    <property type="match status" value="1"/>
</dbReference>
<dbReference type="NCBIfam" id="TIGR01892">
    <property type="entry name" value="AcOrn-deacetyl"/>
    <property type="match status" value="1"/>
</dbReference>
<dbReference type="AlphaFoldDB" id="A0A7X1ZH82"/>
<protein>
    <submittedName>
        <fullName evidence="11">Acetylornithine deacetylase</fullName>
        <ecNumber evidence="11">3.5.1.16</ecNumber>
    </submittedName>
</protein>
<dbReference type="CDD" id="cd03894">
    <property type="entry name" value="M20_ArgE"/>
    <property type="match status" value="1"/>
</dbReference>
<evidence type="ECO:0000256" key="8">
    <source>
        <dbReference type="ARBA" id="ARBA00022833"/>
    </source>
</evidence>
<dbReference type="InterPro" id="IPR010169">
    <property type="entry name" value="AcOrn-deacetyl"/>
</dbReference>
<comment type="cofactor">
    <cofactor evidence="1">
        <name>Zn(2+)</name>
        <dbReference type="ChEBI" id="CHEBI:29105"/>
    </cofactor>
</comment>
<evidence type="ECO:0000256" key="3">
    <source>
        <dbReference type="ARBA" id="ARBA00022490"/>
    </source>
</evidence>
<dbReference type="Pfam" id="PF01546">
    <property type="entry name" value="Peptidase_M20"/>
    <property type="match status" value="1"/>
</dbReference>
<keyword evidence="6" id="KW-0479">Metal-binding</keyword>
<dbReference type="Gene3D" id="3.40.630.10">
    <property type="entry name" value="Zn peptidases"/>
    <property type="match status" value="1"/>
</dbReference>
<dbReference type="PANTHER" id="PTHR43808:SF31">
    <property type="entry name" value="N-ACETYL-L-CITRULLINE DEACETYLASE"/>
    <property type="match status" value="1"/>
</dbReference>
<keyword evidence="7 11" id="KW-0378">Hydrolase</keyword>
<evidence type="ECO:0000256" key="7">
    <source>
        <dbReference type="ARBA" id="ARBA00022801"/>
    </source>
</evidence>
<keyword evidence="4" id="KW-0055">Arginine biosynthesis</keyword>
<organism evidence="11 12">
    <name type="scientific">Roseospira navarrensis</name>
    <dbReference type="NCBI Taxonomy" id="140058"/>
    <lineage>
        <taxon>Bacteria</taxon>
        <taxon>Pseudomonadati</taxon>
        <taxon>Pseudomonadota</taxon>
        <taxon>Alphaproteobacteria</taxon>
        <taxon>Rhodospirillales</taxon>
        <taxon>Rhodospirillaceae</taxon>
        <taxon>Roseospira</taxon>
    </lineage>
</organism>
<dbReference type="PROSITE" id="PS00759">
    <property type="entry name" value="ARGE_DAPE_CPG2_2"/>
    <property type="match status" value="1"/>
</dbReference>
<dbReference type="RefSeq" id="WP_153346944.1">
    <property type="nucleotide sequence ID" value="NZ_WIVE01000103.1"/>
</dbReference>
<dbReference type="InterPro" id="IPR011650">
    <property type="entry name" value="Peptidase_M20_dimer"/>
</dbReference>
<keyword evidence="12" id="KW-1185">Reference proteome</keyword>
<dbReference type="InterPro" id="IPR050072">
    <property type="entry name" value="Peptidase_M20A"/>
</dbReference>
<dbReference type="SUPFAM" id="SSF55031">
    <property type="entry name" value="Bacterial exopeptidase dimerisation domain"/>
    <property type="match status" value="1"/>
</dbReference>
<proteinExistence type="inferred from homology"/>
<evidence type="ECO:0000256" key="9">
    <source>
        <dbReference type="ARBA" id="ARBA00023285"/>
    </source>
</evidence>
<dbReference type="Pfam" id="PF07687">
    <property type="entry name" value="M20_dimer"/>
    <property type="match status" value="1"/>
</dbReference>
<feature type="domain" description="Peptidase M20 dimerisation" evidence="10">
    <location>
        <begin position="183"/>
        <end position="287"/>
    </location>
</feature>
<keyword evidence="3" id="KW-0963">Cytoplasm</keyword>
<keyword evidence="8" id="KW-0862">Zinc</keyword>
<dbReference type="EC" id="3.5.1.16" evidence="11"/>
<evidence type="ECO:0000313" key="11">
    <source>
        <dbReference type="EMBL" id="MQX38456.1"/>
    </source>
</evidence>
<comment type="caution">
    <text evidence="11">The sequence shown here is derived from an EMBL/GenBank/DDBJ whole genome shotgun (WGS) entry which is preliminary data.</text>
</comment>
<keyword evidence="5" id="KW-0028">Amino-acid biosynthesis</keyword>
<evidence type="ECO:0000313" key="12">
    <source>
        <dbReference type="Proteomes" id="UP000434582"/>
    </source>
</evidence>
<evidence type="ECO:0000256" key="6">
    <source>
        <dbReference type="ARBA" id="ARBA00022723"/>
    </source>
</evidence>
<accession>A0A7X1ZH82</accession>
<dbReference type="OrthoDB" id="9809784at2"/>
<sequence>MMPSAVVADPDIQPSVEMIRRLVGVDTTSRESNLALIHDVRDHLAAHGVEATLIPNADGTKANLLATIGPMVEGGVVLSGHTDVVPVDGQAWDSDPFILTERDGRLYGRGTADMKSFSAIALALVPEMRAAGLKRPIHLALSYDEEVGCFGAPAMIAEIGRALPRPAAVIVGEPTSMKVVAMHKGIRVYRVEVTGREVHAAQADRGVSAVMTACSLVHWLGERARERAGAPVPGALFDPPYTTITAEAIQGGTAHNIISRACSFVWAVRDVPGDDLDALEAEFRALAAGMEQDMRRVAPETGIRIERLASVPAFRQETDSEADRLVRRLTGDNTTGAVSFAAEAGQFQQAGHSVIMCGPGSIDQAHQPNEFISVDQVRAGVGFMRRLIAHLAA</sequence>
<dbReference type="NCBIfam" id="NF005710">
    <property type="entry name" value="PRK07522.1"/>
    <property type="match status" value="1"/>
</dbReference>
<keyword evidence="9" id="KW-0170">Cobalt</keyword>
<dbReference type="PANTHER" id="PTHR43808">
    <property type="entry name" value="ACETYLORNITHINE DEACETYLASE"/>
    <property type="match status" value="1"/>
</dbReference>
<dbReference type="InterPro" id="IPR002933">
    <property type="entry name" value="Peptidase_M20"/>
</dbReference>
<evidence type="ECO:0000259" key="10">
    <source>
        <dbReference type="Pfam" id="PF07687"/>
    </source>
</evidence>
<gene>
    <name evidence="11" type="primary">argE</name>
    <name evidence="11" type="ORF">GHC57_18215</name>
</gene>
<evidence type="ECO:0000256" key="1">
    <source>
        <dbReference type="ARBA" id="ARBA00001947"/>
    </source>
</evidence>
<evidence type="ECO:0000256" key="4">
    <source>
        <dbReference type="ARBA" id="ARBA00022571"/>
    </source>
</evidence>
<name>A0A7X1ZH82_9PROT</name>
<dbReference type="Gene3D" id="3.30.70.360">
    <property type="match status" value="1"/>
</dbReference>